<sequence length="375" mass="40131">MAAPDAGLPPRPRRWPGFHRLLATPGFQSFVERVPLLRRIARRDGTALFDLVQGFVAAQVLSALVERGVLAALLDGPRGAEDLARAQGLRPDRMAVLLQAGAALKLLRRRRDGRYGLARRGAATLGVPGLAEMLRHHRLFYADMADPQALLSGDAPTRVSRHWSYLASDEPDPAEAAAYSRLMARTQALVAEDTLRLAPLDGVRALLDVGGGSGAFLAAAAARHPALRLMLLDLPPVLPAARARFERLGLGARTALHPGSFRDGPLPAGADAISLVRVLYDHDDATARRLIAKARAALPPGGRLVISEPMSGGDRPARAADVYFAFYTLAMRSGRVRSSAEIAAMCREAGFATVRAPRPLRPFVTSVVIATTVDV</sequence>
<dbReference type="OrthoDB" id="7418600at2"/>
<protein>
    <submittedName>
        <fullName evidence="6">Demethylspheroidene O-methyltransferase</fullName>
    </submittedName>
</protein>
<dbReference type="Gene3D" id="1.10.10.10">
    <property type="entry name" value="Winged helix-like DNA-binding domain superfamily/Winged helix DNA-binding domain"/>
    <property type="match status" value="1"/>
</dbReference>
<dbReference type="GO" id="GO:0008171">
    <property type="term" value="F:O-methyltransferase activity"/>
    <property type="evidence" value="ECO:0007669"/>
    <property type="project" value="InterPro"/>
</dbReference>
<dbReference type="Proteomes" id="UP000198922">
    <property type="component" value="Unassembled WGS sequence"/>
</dbReference>
<dbReference type="EMBL" id="FNAT01000001">
    <property type="protein sequence ID" value="SDE20822.1"/>
    <property type="molecule type" value="Genomic_DNA"/>
</dbReference>
<gene>
    <name evidence="6" type="ORF">SAMN04488567_1202</name>
</gene>
<dbReference type="InterPro" id="IPR016461">
    <property type="entry name" value="COMT-like"/>
</dbReference>
<dbReference type="InterPro" id="IPR029063">
    <property type="entry name" value="SAM-dependent_MTases_sf"/>
</dbReference>
<feature type="domain" description="O-methyltransferase dimerisation" evidence="5">
    <location>
        <begin position="50"/>
        <end position="121"/>
    </location>
</feature>
<evidence type="ECO:0000256" key="1">
    <source>
        <dbReference type="ARBA" id="ARBA00022603"/>
    </source>
</evidence>
<dbReference type="InterPro" id="IPR036390">
    <property type="entry name" value="WH_DNA-bd_sf"/>
</dbReference>
<organism evidence="6 7">
    <name type="scientific">Limimaricola pyoseonensis</name>
    <dbReference type="NCBI Taxonomy" id="521013"/>
    <lineage>
        <taxon>Bacteria</taxon>
        <taxon>Pseudomonadati</taxon>
        <taxon>Pseudomonadota</taxon>
        <taxon>Alphaproteobacteria</taxon>
        <taxon>Rhodobacterales</taxon>
        <taxon>Paracoccaceae</taxon>
        <taxon>Limimaricola</taxon>
    </lineage>
</organism>
<evidence type="ECO:0000313" key="6">
    <source>
        <dbReference type="EMBL" id="SDE20822.1"/>
    </source>
</evidence>
<keyword evidence="3" id="KW-0949">S-adenosyl-L-methionine</keyword>
<evidence type="ECO:0000259" key="5">
    <source>
        <dbReference type="Pfam" id="PF08100"/>
    </source>
</evidence>
<evidence type="ECO:0000256" key="3">
    <source>
        <dbReference type="ARBA" id="ARBA00022691"/>
    </source>
</evidence>
<dbReference type="Pfam" id="PF08100">
    <property type="entry name" value="Dimerisation"/>
    <property type="match status" value="1"/>
</dbReference>
<dbReference type="InterPro" id="IPR001077">
    <property type="entry name" value="COMT_C"/>
</dbReference>
<accession>A0A1G7B1L1</accession>
<reference evidence="7" key="1">
    <citation type="submission" date="2016-10" db="EMBL/GenBank/DDBJ databases">
        <authorList>
            <person name="Varghese N."/>
            <person name="Submissions S."/>
        </authorList>
    </citation>
    <scope>NUCLEOTIDE SEQUENCE [LARGE SCALE GENOMIC DNA]</scope>
    <source>
        <strain evidence="7">DSM 21424</strain>
    </source>
</reference>
<dbReference type="PROSITE" id="PS51683">
    <property type="entry name" value="SAM_OMT_II"/>
    <property type="match status" value="1"/>
</dbReference>
<evidence type="ECO:0000256" key="2">
    <source>
        <dbReference type="ARBA" id="ARBA00022679"/>
    </source>
</evidence>
<keyword evidence="2 6" id="KW-0808">Transferase</keyword>
<dbReference type="RefSeq" id="WP_090110119.1">
    <property type="nucleotide sequence ID" value="NZ_FNAT01000001.1"/>
</dbReference>
<proteinExistence type="predicted"/>
<dbReference type="STRING" id="521013.SAMN04488567_1202"/>
<name>A0A1G7B1L1_9RHOB</name>
<dbReference type="PANTHER" id="PTHR43712:SF2">
    <property type="entry name" value="O-METHYLTRANSFERASE CICE"/>
    <property type="match status" value="1"/>
</dbReference>
<dbReference type="InterPro" id="IPR036388">
    <property type="entry name" value="WH-like_DNA-bd_sf"/>
</dbReference>
<dbReference type="PANTHER" id="PTHR43712">
    <property type="entry name" value="PUTATIVE (AFU_ORTHOLOGUE AFUA_4G14580)-RELATED"/>
    <property type="match status" value="1"/>
</dbReference>
<keyword evidence="1 6" id="KW-0489">Methyltransferase</keyword>
<dbReference type="Gene3D" id="3.40.50.150">
    <property type="entry name" value="Vaccinia Virus protein VP39"/>
    <property type="match status" value="1"/>
</dbReference>
<evidence type="ECO:0000313" key="7">
    <source>
        <dbReference type="Proteomes" id="UP000198922"/>
    </source>
</evidence>
<dbReference type="InterPro" id="IPR012967">
    <property type="entry name" value="COMT_dimerisation"/>
</dbReference>
<dbReference type="GO" id="GO:0032259">
    <property type="term" value="P:methylation"/>
    <property type="evidence" value="ECO:0007669"/>
    <property type="project" value="UniProtKB-KW"/>
</dbReference>
<dbReference type="Pfam" id="PF00891">
    <property type="entry name" value="Methyltransf_2"/>
    <property type="match status" value="1"/>
</dbReference>
<keyword evidence="7" id="KW-1185">Reference proteome</keyword>
<evidence type="ECO:0000259" key="4">
    <source>
        <dbReference type="Pfam" id="PF00891"/>
    </source>
</evidence>
<feature type="domain" description="O-methyltransferase C-terminal" evidence="4">
    <location>
        <begin position="170"/>
        <end position="352"/>
    </location>
</feature>
<dbReference type="SUPFAM" id="SSF46785">
    <property type="entry name" value="Winged helix' DNA-binding domain"/>
    <property type="match status" value="1"/>
</dbReference>
<dbReference type="GO" id="GO:0046983">
    <property type="term" value="F:protein dimerization activity"/>
    <property type="evidence" value="ECO:0007669"/>
    <property type="project" value="InterPro"/>
</dbReference>
<dbReference type="AlphaFoldDB" id="A0A1G7B1L1"/>
<dbReference type="SUPFAM" id="SSF53335">
    <property type="entry name" value="S-adenosyl-L-methionine-dependent methyltransferases"/>
    <property type="match status" value="1"/>
</dbReference>